<gene>
    <name evidence="1" type="ORF">KK083_04825</name>
</gene>
<dbReference type="EMBL" id="JAHESF010000003">
    <property type="protein sequence ID" value="MBT1696185.1"/>
    <property type="molecule type" value="Genomic_DNA"/>
</dbReference>
<proteinExistence type="predicted"/>
<accession>A0AAP2DH27</accession>
<evidence type="ECO:0000313" key="1">
    <source>
        <dbReference type="EMBL" id="MBT1696185.1"/>
    </source>
</evidence>
<protein>
    <submittedName>
        <fullName evidence="1">Uncharacterized protein</fullName>
    </submittedName>
</protein>
<keyword evidence="2" id="KW-1185">Reference proteome</keyword>
<comment type="caution">
    <text evidence="1">The sequence shown here is derived from an EMBL/GenBank/DDBJ whole genome shotgun (WGS) entry which is preliminary data.</text>
</comment>
<reference evidence="1 2" key="1">
    <citation type="submission" date="2021-05" db="EMBL/GenBank/DDBJ databases">
        <title>A Polyphasic approach of four new species of the genus Ohtaekwangia: Ohtaekwangia histidinii sp. nov., Ohtaekwangia cretensis sp. nov., Ohtaekwangia indiensis sp. nov., Ohtaekwangia reichenbachii sp. nov. from diverse environment.</title>
        <authorList>
            <person name="Octaviana S."/>
        </authorList>
    </citation>
    <scope>NUCLEOTIDE SEQUENCE [LARGE SCALE GENOMIC DNA]</scope>
    <source>
        <strain evidence="1 2">PWU4</strain>
    </source>
</reference>
<evidence type="ECO:0000313" key="2">
    <source>
        <dbReference type="Proteomes" id="UP001319200"/>
    </source>
</evidence>
<name>A0AAP2DH27_9BACT</name>
<dbReference type="AlphaFoldDB" id="A0AAP2DH27"/>
<organism evidence="1 2">
    <name type="scientific">Chryseosolibacter histidini</name>
    <dbReference type="NCBI Taxonomy" id="2782349"/>
    <lineage>
        <taxon>Bacteria</taxon>
        <taxon>Pseudomonadati</taxon>
        <taxon>Bacteroidota</taxon>
        <taxon>Cytophagia</taxon>
        <taxon>Cytophagales</taxon>
        <taxon>Chryseotaleaceae</taxon>
        <taxon>Chryseosolibacter</taxon>
    </lineage>
</organism>
<dbReference type="Proteomes" id="UP001319200">
    <property type="component" value="Unassembled WGS sequence"/>
</dbReference>
<sequence>MKLFNFIKKRSKTPAQILRHLAVHIPTSYTAHHQFKNYLEFLEHREWELALDSLIELADETPGYAFSDTFWLGLAEAADKMNLDKTREYCKSKSTGTTL</sequence>
<dbReference type="RefSeq" id="WP_254161248.1">
    <property type="nucleotide sequence ID" value="NZ_JAHESF010000003.1"/>
</dbReference>